<dbReference type="Gene3D" id="3.30.530.20">
    <property type="match status" value="1"/>
</dbReference>
<keyword evidence="4" id="KW-1185">Reference proteome</keyword>
<reference evidence="3" key="2">
    <citation type="submission" date="2023-01" db="EMBL/GenBank/DDBJ databases">
        <title>Draft genome sequence of Sneathiella chinensis strain NBRC 103408.</title>
        <authorList>
            <person name="Sun Q."/>
            <person name="Mori K."/>
        </authorList>
    </citation>
    <scope>NUCLEOTIDE SEQUENCE</scope>
    <source>
        <strain evidence="3">NBRC 103408</strain>
    </source>
</reference>
<evidence type="ECO:0000256" key="1">
    <source>
        <dbReference type="SAM" id="MobiDB-lite"/>
    </source>
</evidence>
<keyword evidence="2" id="KW-0472">Membrane</keyword>
<dbReference type="Pfam" id="PF06240">
    <property type="entry name" value="COXG"/>
    <property type="match status" value="1"/>
</dbReference>
<dbReference type="EMBL" id="BSNF01000008">
    <property type="protein sequence ID" value="GLQ07089.1"/>
    <property type="molecule type" value="Genomic_DNA"/>
</dbReference>
<gene>
    <name evidence="3" type="ORF">GCM10007924_23100</name>
</gene>
<comment type="caution">
    <text evidence="3">The sequence shown here is derived from an EMBL/GenBank/DDBJ whole genome shotgun (WGS) entry which is preliminary data.</text>
</comment>
<dbReference type="Proteomes" id="UP001161409">
    <property type="component" value="Unassembled WGS sequence"/>
</dbReference>
<proteinExistence type="predicted"/>
<protein>
    <recommendedName>
        <fullName evidence="5">Carbon monoxide dehydrogenase</fullName>
    </recommendedName>
</protein>
<feature type="compositionally biased region" description="Low complexity" evidence="1">
    <location>
        <begin position="164"/>
        <end position="184"/>
    </location>
</feature>
<sequence length="216" mass="22349">MEMSGEEIIKAPRAVVWKALNDPEILAQCIPGCEELEKDSDTSFTAKVKIKMGPIKATFKGNVALSNMDEPNSYTITGEGKGGAAGFGKGGADIRLSDTDGGTLLSYDVKASVGGKMAQIGSRLIDSTAKKLAGEFFSTFNELVSAPGEAPSAEQEPVIEEAAPTAPATGTGEESVTGTTPTPGGDEKKPGIMRPAILIPAVVIAVLIIYYLTQAA</sequence>
<reference evidence="3" key="1">
    <citation type="journal article" date="2014" name="Int. J. Syst. Evol. Microbiol.">
        <title>Complete genome of a new Firmicutes species belonging to the dominant human colonic microbiota ('Ruminococcus bicirculans') reveals two chromosomes and a selective capacity to utilize plant glucans.</title>
        <authorList>
            <consortium name="NISC Comparative Sequencing Program"/>
            <person name="Wegmann U."/>
            <person name="Louis P."/>
            <person name="Goesmann A."/>
            <person name="Henrissat B."/>
            <person name="Duncan S.H."/>
            <person name="Flint H.J."/>
        </authorList>
    </citation>
    <scope>NUCLEOTIDE SEQUENCE</scope>
    <source>
        <strain evidence="3">NBRC 103408</strain>
    </source>
</reference>
<dbReference type="InterPro" id="IPR023393">
    <property type="entry name" value="START-like_dom_sf"/>
</dbReference>
<evidence type="ECO:0000256" key="2">
    <source>
        <dbReference type="SAM" id="Phobius"/>
    </source>
</evidence>
<keyword evidence="2" id="KW-0812">Transmembrane</keyword>
<evidence type="ECO:0000313" key="3">
    <source>
        <dbReference type="EMBL" id="GLQ07089.1"/>
    </source>
</evidence>
<accession>A0ABQ5U758</accession>
<dbReference type="CDD" id="cd05018">
    <property type="entry name" value="CoxG"/>
    <property type="match status" value="1"/>
</dbReference>
<dbReference type="PANTHER" id="PTHR38588">
    <property type="entry name" value="BLL0334 PROTEIN"/>
    <property type="match status" value="1"/>
</dbReference>
<feature type="region of interest" description="Disordered" evidence="1">
    <location>
        <begin position="164"/>
        <end position="190"/>
    </location>
</feature>
<dbReference type="PANTHER" id="PTHR38588:SF1">
    <property type="entry name" value="BLL0334 PROTEIN"/>
    <property type="match status" value="1"/>
</dbReference>
<organism evidence="3 4">
    <name type="scientific">Sneathiella chinensis</name>
    <dbReference type="NCBI Taxonomy" id="349750"/>
    <lineage>
        <taxon>Bacteria</taxon>
        <taxon>Pseudomonadati</taxon>
        <taxon>Pseudomonadota</taxon>
        <taxon>Alphaproteobacteria</taxon>
        <taxon>Sneathiellales</taxon>
        <taxon>Sneathiellaceae</taxon>
        <taxon>Sneathiella</taxon>
    </lineage>
</organism>
<evidence type="ECO:0000313" key="4">
    <source>
        <dbReference type="Proteomes" id="UP001161409"/>
    </source>
</evidence>
<keyword evidence="2" id="KW-1133">Transmembrane helix</keyword>
<dbReference type="InterPro" id="IPR010419">
    <property type="entry name" value="CO_DH_gsu"/>
</dbReference>
<evidence type="ECO:0008006" key="5">
    <source>
        <dbReference type="Google" id="ProtNLM"/>
    </source>
</evidence>
<dbReference type="SUPFAM" id="SSF55961">
    <property type="entry name" value="Bet v1-like"/>
    <property type="match status" value="1"/>
</dbReference>
<dbReference type="RefSeq" id="WP_284347856.1">
    <property type="nucleotide sequence ID" value="NZ_BSNF01000008.1"/>
</dbReference>
<feature type="transmembrane region" description="Helical" evidence="2">
    <location>
        <begin position="196"/>
        <end position="213"/>
    </location>
</feature>
<name>A0ABQ5U758_9PROT</name>